<feature type="compositionally biased region" description="Acidic residues" evidence="10">
    <location>
        <begin position="176"/>
        <end position="187"/>
    </location>
</feature>
<feature type="compositionally biased region" description="Basic residues" evidence="10">
    <location>
        <begin position="11"/>
        <end position="20"/>
    </location>
</feature>
<reference evidence="11" key="1">
    <citation type="journal article" name="BMC Genomics">
        <title>Long-read sequencing and de novo genome assembly of marine medaka (Oryzias melastigma).</title>
        <authorList>
            <person name="Liang P."/>
            <person name="Saqib H.S.A."/>
            <person name="Ni X."/>
            <person name="Shen Y."/>
        </authorList>
    </citation>
    <scope>NUCLEOTIDE SEQUENCE</scope>
    <source>
        <strain evidence="11">Bigg-433</strain>
    </source>
</reference>
<dbReference type="FunFam" id="4.10.320.30:FF:000001">
    <property type="entry name" value="Myelin transcription factor 1-like, a"/>
    <property type="match status" value="1"/>
</dbReference>
<dbReference type="GO" id="GO:0006355">
    <property type="term" value="P:regulation of DNA-templated transcription"/>
    <property type="evidence" value="ECO:0007669"/>
    <property type="project" value="InterPro"/>
</dbReference>
<evidence type="ECO:0000256" key="2">
    <source>
        <dbReference type="ARBA" id="ARBA00022723"/>
    </source>
</evidence>
<organism evidence="11 12">
    <name type="scientific">Oryzias melastigma</name>
    <name type="common">Marine medaka</name>
    <dbReference type="NCBI Taxonomy" id="30732"/>
    <lineage>
        <taxon>Eukaryota</taxon>
        <taxon>Metazoa</taxon>
        <taxon>Chordata</taxon>
        <taxon>Craniata</taxon>
        <taxon>Vertebrata</taxon>
        <taxon>Euteleostomi</taxon>
        <taxon>Actinopterygii</taxon>
        <taxon>Neopterygii</taxon>
        <taxon>Teleostei</taxon>
        <taxon>Neoteleostei</taxon>
        <taxon>Acanthomorphata</taxon>
        <taxon>Ovalentaria</taxon>
        <taxon>Atherinomorphae</taxon>
        <taxon>Beloniformes</taxon>
        <taxon>Adrianichthyidae</taxon>
        <taxon>Oryziinae</taxon>
        <taxon>Oryzias</taxon>
    </lineage>
</organism>
<keyword evidence="7" id="KW-0804">Transcription</keyword>
<feature type="compositionally biased region" description="Basic and acidic residues" evidence="10">
    <location>
        <begin position="194"/>
        <end position="204"/>
    </location>
</feature>
<feature type="compositionally biased region" description="Acidic residues" evidence="10">
    <location>
        <begin position="86"/>
        <end position="104"/>
    </location>
</feature>
<dbReference type="InterPro" id="IPR036060">
    <property type="entry name" value="Znf_C2H2C_sf"/>
</dbReference>
<accession>A0A834FSS9</accession>
<dbReference type="InterPro" id="IPR002515">
    <property type="entry name" value="Znf_C2H2C"/>
</dbReference>
<keyword evidence="8" id="KW-0539">Nucleus</keyword>
<keyword evidence="5" id="KW-0862">Zinc</keyword>
<evidence type="ECO:0000256" key="7">
    <source>
        <dbReference type="ARBA" id="ARBA00023163"/>
    </source>
</evidence>
<keyword evidence="3" id="KW-0677">Repeat</keyword>
<dbReference type="PROSITE" id="PS51802">
    <property type="entry name" value="ZF_CCHHC"/>
    <property type="match status" value="1"/>
</dbReference>
<evidence type="ECO:0000256" key="9">
    <source>
        <dbReference type="PROSITE-ProRule" id="PRU01143"/>
    </source>
</evidence>
<feature type="region of interest" description="Disordered" evidence="10">
    <location>
        <begin position="1"/>
        <end position="140"/>
    </location>
</feature>
<dbReference type="EMBL" id="WKFB01000003">
    <property type="protein sequence ID" value="KAF6739831.1"/>
    <property type="molecule type" value="Genomic_DNA"/>
</dbReference>
<protein>
    <submittedName>
        <fullName evidence="11">Myelin transcription factor 1</fullName>
    </submittedName>
</protein>
<evidence type="ECO:0000313" key="11">
    <source>
        <dbReference type="EMBL" id="KAF6739831.1"/>
    </source>
</evidence>
<sequence>MSQETTEVRTRTRSKRHQRVNRTGQTRDEIGTEGCDGKGHVSGRYSRHRSVLGCPIVKKRKLEEAEAEDNQPASKQRNLPTKKPEEESDTAEEEEQRDNEDVGEDVIKDTVKAKTEEIQEDSSMVIAEDPKTPNSLSDDLRDITVTSELKVEGHGISEEVNLETTDHLHDKKGVMDVEECEEPDLPTEENAASELRDTKDETERKGKRKRKLSATH</sequence>
<comment type="caution">
    <text evidence="11">The sequence shown here is derived from an EMBL/GenBank/DDBJ whole genome shotgun (WGS) entry which is preliminary data.</text>
</comment>
<keyword evidence="4 9" id="KW-0863">Zinc-finger</keyword>
<dbReference type="Proteomes" id="UP000646548">
    <property type="component" value="Unassembled WGS sequence"/>
</dbReference>
<keyword evidence="6" id="KW-0805">Transcription regulation</keyword>
<keyword evidence="2" id="KW-0479">Metal-binding</keyword>
<feature type="compositionally biased region" description="Basic and acidic residues" evidence="10">
    <location>
        <begin position="105"/>
        <end position="117"/>
    </location>
</feature>
<evidence type="ECO:0000256" key="5">
    <source>
        <dbReference type="ARBA" id="ARBA00022833"/>
    </source>
</evidence>
<evidence type="ECO:0000313" key="12">
    <source>
        <dbReference type="Proteomes" id="UP000646548"/>
    </source>
</evidence>
<dbReference type="SUPFAM" id="SSF103637">
    <property type="entry name" value="CCHHC domain"/>
    <property type="match status" value="1"/>
</dbReference>
<feature type="compositionally biased region" description="Basic residues" evidence="10">
    <location>
        <begin position="205"/>
        <end position="216"/>
    </location>
</feature>
<feature type="compositionally biased region" description="Basic and acidic residues" evidence="10">
    <location>
        <begin position="25"/>
        <end position="39"/>
    </location>
</feature>
<feature type="compositionally biased region" description="Basic and acidic residues" evidence="10">
    <location>
        <begin position="1"/>
        <end position="10"/>
    </location>
</feature>
<dbReference type="AlphaFoldDB" id="A0A834FSS9"/>
<evidence type="ECO:0000256" key="3">
    <source>
        <dbReference type="ARBA" id="ARBA00022737"/>
    </source>
</evidence>
<evidence type="ECO:0000256" key="4">
    <source>
        <dbReference type="ARBA" id="ARBA00022771"/>
    </source>
</evidence>
<feature type="region of interest" description="Disordered" evidence="10">
    <location>
        <begin position="152"/>
        <end position="216"/>
    </location>
</feature>
<dbReference type="Gene3D" id="4.10.320.30">
    <property type="match status" value="1"/>
</dbReference>
<comment type="subcellular location">
    <subcellularLocation>
        <location evidence="1">Nucleus</location>
    </subcellularLocation>
</comment>
<evidence type="ECO:0000256" key="8">
    <source>
        <dbReference type="ARBA" id="ARBA00023242"/>
    </source>
</evidence>
<feature type="compositionally biased region" description="Basic and acidic residues" evidence="10">
    <location>
        <begin position="164"/>
        <end position="175"/>
    </location>
</feature>
<dbReference type="GO" id="GO:0008270">
    <property type="term" value="F:zinc ion binding"/>
    <property type="evidence" value="ECO:0007669"/>
    <property type="project" value="UniProtKB-KW"/>
</dbReference>
<evidence type="ECO:0000256" key="10">
    <source>
        <dbReference type="SAM" id="MobiDB-lite"/>
    </source>
</evidence>
<evidence type="ECO:0000256" key="1">
    <source>
        <dbReference type="ARBA" id="ARBA00004123"/>
    </source>
</evidence>
<name>A0A834FSS9_ORYME</name>
<evidence type="ECO:0000256" key="6">
    <source>
        <dbReference type="ARBA" id="ARBA00023015"/>
    </source>
</evidence>
<dbReference type="Pfam" id="PF01530">
    <property type="entry name" value="zf-C2HC"/>
    <property type="match status" value="1"/>
</dbReference>
<gene>
    <name evidence="11" type="ORF">FQA47_016125</name>
</gene>
<proteinExistence type="predicted"/>
<dbReference type="GO" id="GO:0005634">
    <property type="term" value="C:nucleus"/>
    <property type="evidence" value="ECO:0007669"/>
    <property type="project" value="UniProtKB-SubCell"/>
</dbReference>